<accession>A0A1X6ZQC9</accession>
<proteinExistence type="predicted"/>
<dbReference type="AlphaFoldDB" id="A0A1X6ZQC9"/>
<gene>
    <name evidence="1" type="ORF">ROA7450_03005</name>
</gene>
<dbReference type="EMBL" id="FWFX01000010">
    <property type="protein sequence ID" value="SLN58150.1"/>
    <property type="molecule type" value="Genomic_DNA"/>
</dbReference>
<evidence type="ECO:0000313" key="2">
    <source>
        <dbReference type="Proteomes" id="UP000193061"/>
    </source>
</evidence>
<keyword evidence="2" id="KW-1185">Reference proteome</keyword>
<protein>
    <submittedName>
        <fullName evidence="1">Uncharacterized protein</fullName>
    </submittedName>
</protein>
<dbReference type="Proteomes" id="UP000193061">
    <property type="component" value="Unassembled WGS sequence"/>
</dbReference>
<sequence length="102" mass="11914">MIEFIICATPVIKWLFQREAERPLVLAYITWNGQGVRSLDKIVIKRLLQRYQFISLKRPSITAANYTAERKWKTVHCFAAVAQANNRAASLRRDTEYQPRFG</sequence>
<reference evidence="1 2" key="1">
    <citation type="submission" date="2017-03" db="EMBL/GenBank/DDBJ databases">
        <authorList>
            <person name="Afonso C.L."/>
            <person name="Miller P.J."/>
            <person name="Scott M.A."/>
            <person name="Spackman E."/>
            <person name="Goraichik I."/>
            <person name="Dimitrov K.M."/>
            <person name="Suarez D.L."/>
            <person name="Swayne D.E."/>
        </authorList>
    </citation>
    <scope>NUCLEOTIDE SEQUENCE [LARGE SCALE GENOMIC DNA]</scope>
    <source>
        <strain evidence="1 2">CECT 7450</strain>
    </source>
</reference>
<organism evidence="1 2">
    <name type="scientific">Roseovarius albus</name>
    <dbReference type="NCBI Taxonomy" id="1247867"/>
    <lineage>
        <taxon>Bacteria</taxon>
        <taxon>Pseudomonadati</taxon>
        <taxon>Pseudomonadota</taxon>
        <taxon>Alphaproteobacteria</taxon>
        <taxon>Rhodobacterales</taxon>
        <taxon>Roseobacteraceae</taxon>
        <taxon>Roseovarius</taxon>
    </lineage>
</organism>
<name>A0A1X6ZQC9_9RHOB</name>
<evidence type="ECO:0000313" key="1">
    <source>
        <dbReference type="EMBL" id="SLN58150.1"/>
    </source>
</evidence>